<organism evidence="3 4">
    <name type="scientific">Shewanella saliphila</name>
    <dbReference type="NCBI Taxonomy" id="2282698"/>
    <lineage>
        <taxon>Bacteria</taxon>
        <taxon>Pseudomonadati</taxon>
        <taxon>Pseudomonadota</taxon>
        <taxon>Gammaproteobacteria</taxon>
        <taxon>Alteromonadales</taxon>
        <taxon>Shewanellaceae</taxon>
        <taxon>Shewanella</taxon>
    </lineage>
</organism>
<dbReference type="RefSeq" id="WP_188922825.1">
    <property type="nucleotide sequence ID" value="NZ_BMQV01000053.1"/>
</dbReference>
<evidence type="ECO:0000256" key="1">
    <source>
        <dbReference type="SAM" id="Coils"/>
    </source>
</evidence>
<accession>A0ABQ2QCF1</accession>
<dbReference type="InterPro" id="IPR018306">
    <property type="entry name" value="Phage_T5_Orf172_DNA-bd"/>
</dbReference>
<reference evidence="4" key="1">
    <citation type="journal article" date="2019" name="Int. J. Syst. Evol. Microbiol.">
        <title>The Global Catalogue of Microorganisms (GCM) 10K type strain sequencing project: providing services to taxonomists for standard genome sequencing and annotation.</title>
        <authorList>
            <consortium name="The Broad Institute Genomics Platform"/>
            <consortium name="The Broad Institute Genome Sequencing Center for Infectious Disease"/>
            <person name="Wu L."/>
            <person name="Ma J."/>
        </authorList>
    </citation>
    <scope>NUCLEOTIDE SEQUENCE [LARGE SCALE GENOMIC DNA]</scope>
    <source>
        <strain evidence="4">JCM 32304</strain>
    </source>
</reference>
<proteinExistence type="predicted"/>
<evidence type="ECO:0000313" key="3">
    <source>
        <dbReference type="EMBL" id="GGP67174.1"/>
    </source>
</evidence>
<keyword evidence="4" id="KW-1185">Reference proteome</keyword>
<feature type="domain" description="Bacteriophage T5 Orf172 DNA-binding" evidence="2">
    <location>
        <begin position="317"/>
        <end position="400"/>
    </location>
</feature>
<keyword evidence="1" id="KW-0175">Coiled coil</keyword>
<comment type="caution">
    <text evidence="3">The sequence shown here is derived from an EMBL/GenBank/DDBJ whole genome shotgun (WGS) entry which is preliminary data.</text>
</comment>
<sequence>MYIVIAVSVFLFISTYFLFNSRSKLNEVSLKHSTLQKIYEPAALEEKKLLELSDEYSELQSNYRTKLVELRQSEIRLSQYYLGVGTTDSVAYINLISSEDVDDIELRLADVKDSLKRLVSSKEACVCKMGNDVVVNGRRSEAKKLINREIKLRLRCLDNEFKAAAAMVDWNNINRFIDRARDKFNEINRSGTIVETYLKSEYLELKIEELRLSYELSQAKQDIKEYERAEAQLKREAEREDKRIQSAALNAEKERKLMEKLVAEELAKLESGAEEQKALYELHKQQLNELIEKEKRAISLAQTTRAGYVYIISNKASFGGDVVKIGMTRRANPNERVKELGDASVPELFDVHAFVFTDDAPTLEKYLHNKFAGQRVNMVNGRKEFFYADPNDVLRELSDYDGKFELEVFKEAS</sequence>
<evidence type="ECO:0000259" key="2">
    <source>
        <dbReference type="SMART" id="SM00974"/>
    </source>
</evidence>
<feature type="coiled-coil region" evidence="1">
    <location>
        <begin position="216"/>
        <end position="304"/>
    </location>
</feature>
<gene>
    <name evidence="3" type="ORF">GCM10009409_35320</name>
</gene>
<dbReference type="Pfam" id="PF13250">
    <property type="entry name" value="SNIPE"/>
    <property type="match status" value="1"/>
</dbReference>
<dbReference type="SMART" id="SM00974">
    <property type="entry name" value="T5orf172"/>
    <property type="match status" value="1"/>
</dbReference>
<protein>
    <recommendedName>
        <fullName evidence="2">Bacteriophage T5 Orf172 DNA-binding domain-containing protein</fullName>
    </recommendedName>
</protein>
<dbReference type="InterPro" id="IPR025280">
    <property type="entry name" value="SNIPE"/>
</dbReference>
<dbReference type="EMBL" id="BMQV01000053">
    <property type="protein sequence ID" value="GGP67174.1"/>
    <property type="molecule type" value="Genomic_DNA"/>
</dbReference>
<evidence type="ECO:0000313" key="4">
    <source>
        <dbReference type="Proteomes" id="UP000654367"/>
    </source>
</evidence>
<name>A0ABQ2QCF1_9GAMM</name>
<dbReference type="Pfam" id="PF13455">
    <property type="entry name" value="MUG113"/>
    <property type="match status" value="1"/>
</dbReference>
<dbReference type="Proteomes" id="UP000654367">
    <property type="component" value="Unassembled WGS sequence"/>
</dbReference>